<keyword evidence="1" id="KW-0378">Hydrolase</keyword>
<dbReference type="CDD" id="cd07580">
    <property type="entry name" value="nitrilase_2"/>
    <property type="match status" value="1"/>
</dbReference>
<protein>
    <submittedName>
        <fullName evidence="3">Hydratase</fullName>
    </submittedName>
</protein>
<dbReference type="RefSeq" id="WP_136990904.1">
    <property type="nucleotide sequence ID" value="NZ_SZPQ01000020.1"/>
</dbReference>
<dbReference type="Pfam" id="PF00795">
    <property type="entry name" value="CN_hydrolase"/>
    <property type="match status" value="1"/>
</dbReference>
<dbReference type="SUPFAM" id="SSF56317">
    <property type="entry name" value="Carbon-nitrogen hydrolase"/>
    <property type="match status" value="1"/>
</dbReference>
<dbReference type="PANTHER" id="PTHR43674">
    <property type="entry name" value="NITRILASE C965.09-RELATED"/>
    <property type="match status" value="1"/>
</dbReference>
<dbReference type="InterPro" id="IPR050345">
    <property type="entry name" value="Aliph_Amidase/BUP"/>
</dbReference>
<evidence type="ECO:0000313" key="3">
    <source>
        <dbReference type="EMBL" id="TKI05341.1"/>
    </source>
</evidence>
<dbReference type="PROSITE" id="PS50263">
    <property type="entry name" value="CN_HYDROLASE"/>
    <property type="match status" value="1"/>
</dbReference>
<evidence type="ECO:0000259" key="2">
    <source>
        <dbReference type="PROSITE" id="PS50263"/>
    </source>
</evidence>
<dbReference type="Proteomes" id="UP000305202">
    <property type="component" value="Unassembled WGS sequence"/>
</dbReference>
<comment type="caution">
    <text evidence="3">The sequence shown here is derived from an EMBL/GenBank/DDBJ whole genome shotgun (WGS) entry which is preliminary data.</text>
</comment>
<evidence type="ECO:0000313" key="4">
    <source>
        <dbReference type="Proteomes" id="UP000305202"/>
    </source>
</evidence>
<name>A0ABY2SNP0_9HYPH</name>
<sequence>MSTTHAEAPVTVACLQMAPVFGQTRHNVQTTLDMIEQAAAQGANLLVLPELCNTGYVFASRAEAFALAETLPDGPTTRAWIDCARRLGVYIVAGITERENEQLYNSAAVIGPQGFIGRYRKAHLWGDEALYFDPGNLGFPVFRTRIGTLACLICYDGWFPESYRLAALQGAEIICMPTNWVPIPGQDPKREAMANILVMAAAHSNSVFVAAADRVGVERGQPFIGQSLIASYTGWPVAGPADQTASGIIMATVNLADARRHRNWNDFNQVLRDRRTDVYDGMLGAECRPGRY</sequence>
<keyword evidence="4" id="KW-1185">Reference proteome</keyword>
<dbReference type="PANTHER" id="PTHR43674:SF2">
    <property type="entry name" value="BETA-UREIDOPROPIONASE"/>
    <property type="match status" value="1"/>
</dbReference>
<feature type="domain" description="CN hydrolase" evidence="2">
    <location>
        <begin position="10"/>
        <end position="255"/>
    </location>
</feature>
<dbReference type="EMBL" id="SZPQ01000020">
    <property type="protein sequence ID" value="TKI05341.1"/>
    <property type="molecule type" value="Genomic_DNA"/>
</dbReference>
<dbReference type="InterPro" id="IPR003010">
    <property type="entry name" value="C-N_Hydrolase"/>
</dbReference>
<organism evidence="3 4">
    <name type="scientific">Martelella alba</name>
    <dbReference type="NCBI Taxonomy" id="2590451"/>
    <lineage>
        <taxon>Bacteria</taxon>
        <taxon>Pseudomonadati</taxon>
        <taxon>Pseudomonadota</taxon>
        <taxon>Alphaproteobacteria</taxon>
        <taxon>Hyphomicrobiales</taxon>
        <taxon>Aurantimonadaceae</taxon>
        <taxon>Martelella</taxon>
    </lineage>
</organism>
<reference evidence="3 4" key="1">
    <citation type="submission" date="2019-04" db="EMBL/GenBank/DDBJ databases">
        <authorList>
            <person name="Li M."/>
            <person name="Gao C."/>
        </authorList>
    </citation>
    <scope>NUCLEOTIDE SEQUENCE [LARGE SCALE GENOMIC DNA]</scope>
    <source>
        <strain evidence="3 4">BGMRC 2031</strain>
    </source>
</reference>
<evidence type="ECO:0000256" key="1">
    <source>
        <dbReference type="ARBA" id="ARBA00022801"/>
    </source>
</evidence>
<proteinExistence type="predicted"/>
<dbReference type="InterPro" id="IPR036526">
    <property type="entry name" value="C-N_Hydrolase_sf"/>
</dbReference>
<dbReference type="Gene3D" id="3.60.110.10">
    <property type="entry name" value="Carbon-nitrogen hydrolase"/>
    <property type="match status" value="1"/>
</dbReference>
<accession>A0ABY2SNP0</accession>
<gene>
    <name evidence="3" type="ORF">FCN80_14605</name>
</gene>